<keyword evidence="2" id="KW-1185">Reference proteome</keyword>
<protein>
    <submittedName>
        <fullName evidence="1">Uncharacterized protein</fullName>
    </submittedName>
</protein>
<dbReference type="Proteomes" id="UP001497535">
    <property type="component" value="Unassembled WGS sequence"/>
</dbReference>
<dbReference type="EMBL" id="CAVMJV010000062">
    <property type="protein sequence ID" value="CAK5086813.1"/>
    <property type="molecule type" value="Genomic_DNA"/>
</dbReference>
<accession>A0ACB1A9F2</accession>
<organism evidence="1 2">
    <name type="scientific">Meloidogyne enterolobii</name>
    <name type="common">Root-knot nematode worm</name>
    <name type="synonym">Meloidogyne mayaguensis</name>
    <dbReference type="NCBI Taxonomy" id="390850"/>
    <lineage>
        <taxon>Eukaryota</taxon>
        <taxon>Metazoa</taxon>
        <taxon>Ecdysozoa</taxon>
        <taxon>Nematoda</taxon>
        <taxon>Chromadorea</taxon>
        <taxon>Rhabditida</taxon>
        <taxon>Tylenchina</taxon>
        <taxon>Tylenchomorpha</taxon>
        <taxon>Tylenchoidea</taxon>
        <taxon>Meloidogynidae</taxon>
        <taxon>Meloidogyninae</taxon>
        <taxon>Meloidogyne</taxon>
    </lineage>
</organism>
<reference evidence="1" key="1">
    <citation type="submission" date="2023-11" db="EMBL/GenBank/DDBJ databases">
        <authorList>
            <person name="Poullet M."/>
        </authorList>
    </citation>
    <scope>NUCLEOTIDE SEQUENCE</scope>
    <source>
        <strain evidence="1">E1834</strain>
    </source>
</reference>
<evidence type="ECO:0000313" key="2">
    <source>
        <dbReference type="Proteomes" id="UP001497535"/>
    </source>
</evidence>
<evidence type="ECO:0000313" key="1">
    <source>
        <dbReference type="EMBL" id="CAK5086813.1"/>
    </source>
</evidence>
<sequence length="686" mass="79257">MKGNNSKIASSWPIIVNENALNEATQQQTPMGHSHPCLFLDGTKSNEDSGKRPDNLPQQTPKKTTEVPFKNNLYKSESDRTEKISTNQQLENENKFLNGIQQQNIDQNSTNLIQQKQQIEKLQRKCNRLEQLESSYRKIEKDYEEMMECEELSLITFYKLEHQLRLLDIENEQLKIENLTENNSKTVEFGQLRILEEKIENLETSLLQSQEKAKLAKERTTSIIHSQQQSTSNNSNIFGSILAASRLIGGEIQKVGKMKAQEFLPVGTEELFNKLNKELDNLLIGTPEKGQNENNEKTATTSSKFVDLLDIRRFNVFSTDFDQWSMSATTRDQNKEMSLPTNMSDENREQLLSLLGDEERGFDENNFCESKGEVRVLRQKILQKRKIKSQPRSLMDKRAADNFKFDLTEEEKDKIKEPISEEREQKIMKILNKIINNEEEEESYGKQEELENDQEEENVDLEDEEIEEKSTSIEINLINLNSKKEENKKYIYEEKVFDEENYGEEENSVFEWTIEDDNGEIGVIPSIELSEMLEDISMLPPLPQESSLKVSSTSSTLSSTKLTTTFSHSNNFYKIINKISNSKFWILLKIPCKINYFDYCQHFLIICSKNRRPYFLMISSLKALQGKRCCSPQWNKLGIYADGVSINGKGSGGGGILIGKPKFENQNLKNQNLKSEFKKSEFKIRI</sequence>
<proteinExistence type="predicted"/>
<comment type="caution">
    <text evidence="1">The sequence shown here is derived from an EMBL/GenBank/DDBJ whole genome shotgun (WGS) entry which is preliminary data.</text>
</comment>
<gene>
    <name evidence="1" type="ORF">MENTE1834_LOCUS34330</name>
</gene>
<name>A0ACB1A9F2_MELEN</name>